<dbReference type="AlphaFoldDB" id="A0A6G1J4D8"/>
<feature type="transmembrane region" description="Helical" evidence="1">
    <location>
        <begin position="243"/>
        <end position="266"/>
    </location>
</feature>
<evidence type="ECO:0000256" key="1">
    <source>
        <dbReference type="SAM" id="Phobius"/>
    </source>
</evidence>
<evidence type="ECO:0000313" key="3">
    <source>
        <dbReference type="Proteomes" id="UP000799291"/>
    </source>
</evidence>
<accession>A0A6G1J4D8</accession>
<keyword evidence="3" id="KW-1185">Reference proteome</keyword>
<keyword evidence="1" id="KW-0812">Transmembrane</keyword>
<dbReference type="EMBL" id="MU005579">
    <property type="protein sequence ID" value="KAF2685278.1"/>
    <property type="molecule type" value="Genomic_DNA"/>
</dbReference>
<protein>
    <submittedName>
        <fullName evidence="2">Uncharacterized protein</fullName>
    </submittedName>
</protein>
<organism evidence="2 3">
    <name type="scientific">Lentithecium fluviatile CBS 122367</name>
    <dbReference type="NCBI Taxonomy" id="1168545"/>
    <lineage>
        <taxon>Eukaryota</taxon>
        <taxon>Fungi</taxon>
        <taxon>Dikarya</taxon>
        <taxon>Ascomycota</taxon>
        <taxon>Pezizomycotina</taxon>
        <taxon>Dothideomycetes</taxon>
        <taxon>Pleosporomycetidae</taxon>
        <taxon>Pleosporales</taxon>
        <taxon>Massarineae</taxon>
        <taxon>Lentitheciaceae</taxon>
        <taxon>Lentithecium</taxon>
    </lineage>
</organism>
<keyword evidence="1" id="KW-1133">Transmembrane helix</keyword>
<name>A0A6G1J4D8_9PLEO</name>
<proteinExistence type="predicted"/>
<gene>
    <name evidence="2" type="ORF">K458DRAFT_388170</name>
</gene>
<dbReference type="Proteomes" id="UP000799291">
    <property type="component" value="Unassembled WGS sequence"/>
</dbReference>
<sequence length="271" mass="29567">MAARRGAVMYPDTAMPNIRRSATIAIFGESGTRTDTAQNVTGRATFGPVDFVDVECSIEEIPGLVIQGLNDMWYYNFTGEVTESIDIPDMPSLEYIFAFYAFNATLNNGTHYLKHRCSLRPARGSCRTAISGGIGVMKDLNCVRDSNAFGHVFEGKAWVAGAQGLPQQNNTFIAAAAGFTNRSAFVLPFELLSHVQRTLWHTSINARPRNVPAKTTGGFNDLNSTVDMTIQDERPILAIHINFAVLGIVVGVSILLGFGAILYLILVEDRT</sequence>
<keyword evidence="1" id="KW-0472">Membrane</keyword>
<reference evidence="2" key="1">
    <citation type="journal article" date="2020" name="Stud. Mycol.">
        <title>101 Dothideomycetes genomes: a test case for predicting lifestyles and emergence of pathogens.</title>
        <authorList>
            <person name="Haridas S."/>
            <person name="Albert R."/>
            <person name="Binder M."/>
            <person name="Bloem J."/>
            <person name="Labutti K."/>
            <person name="Salamov A."/>
            <person name="Andreopoulos B."/>
            <person name="Baker S."/>
            <person name="Barry K."/>
            <person name="Bills G."/>
            <person name="Bluhm B."/>
            <person name="Cannon C."/>
            <person name="Castanera R."/>
            <person name="Culley D."/>
            <person name="Daum C."/>
            <person name="Ezra D."/>
            <person name="Gonzalez J."/>
            <person name="Henrissat B."/>
            <person name="Kuo A."/>
            <person name="Liang C."/>
            <person name="Lipzen A."/>
            <person name="Lutzoni F."/>
            <person name="Magnuson J."/>
            <person name="Mondo S."/>
            <person name="Nolan M."/>
            <person name="Ohm R."/>
            <person name="Pangilinan J."/>
            <person name="Park H.-J."/>
            <person name="Ramirez L."/>
            <person name="Alfaro M."/>
            <person name="Sun H."/>
            <person name="Tritt A."/>
            <person name="Yoshinaga Y."/>
            <person name="Zwiers L.-H."/>
            <person name="Turgeon B."/>
            <person name="Goodwin S."/>
            <person name="Spatafora J."/>
            <person name="Crous P."/>
            <person name="Grigoriev I."/>
        </authorList>
    </citation>
    <scope>NUCLEOTIDE SEQUENCE</scope>
    <source>
        <strain evidence="2">CBS 122367</strain>
    </source>
</reference>
<evidence type="ECO:0000313" key="2">
    <source>
        <dbReference type="EMBL" id="KAF2685278.1"/>
    </source>
</evidence>
<dbReference type="OrthoDB" id="3478299at2759"/>